<dbReference type="eggNOG" id="COG1233">
    <property type="taxonomic scope" value="Bacteria"/>
</dbReference>
<organism evidence="3 4">
    <name type="scientific">Dethiobacter alkaliphilus AHT 1</name>
    <dbReference type="NCBI Taxonomy" id="555088"/>
    <lineage>
        <taxon>Bacteria</taxon>
        <taxon>Bacillati</taxon>
        <taxon>Bacillota</taxon>
        <taxon>Dethiobacteria</taxon>
        <taxon>Dethiobacterales</taxon>
        <taxon>Dethiobacteraceae</taxon>
        <taxon>Dethiobacter</taxon>
    </lineage>
</organism>
<evidence type="ECO:0000313" key="3">
    <source>
        <dbReference type="EMBL" id="EEG78902.1"/>
    </source>
</evidence>
<proteinExistence type="inferred from homology"/>
<comment type="caution">
    <text evidence="3">The sequence shown here is derived from an EMBL/GenBank/DDBJ whole genome shotgun (WGS) entry which is preliminary data.</text>
</comment>
<dbReference type="STRING" id="555088.DealDRAFT_0176"/>
<dbReference type="AlphaFoldDB" id="C0GCG7"/>
<dbReference type="GO" id="GO:0016491">
    <property type="term" value="F:oxidoreductase activity"/>
    <property type="evidence" value="ECO:0007669"/>
    <property type="project" value="InterPro"/>
</dbReference>
<dbReference type="SUPFAM" id="SSF51905">
    <property type="entry name" value="FAD/NAD(P)-binding domain"/>
    <property type="match status" value="1"/>
</dbReference>
<dbReference type="Pfam" id="PF01593">
    <property type="entry name" value="Amino_oxidase"/>
    <property type="match status" value="1"/>
</dbReference>
<evidence type="ECO:0000259" key="2">
    <source>
        <dbReference type="Pfam" id="PF01593"/>
    </source>
</evidence>
<dbReference type="RefSeq" id="WP_008513951.1">
    <property type="nucleotide sequence ID" value="NZ_ACJM01000001.1"/>
</dbReference>
<dbReference type="InterPro" id="IPR036188">
    <property type="entry name" value="FAD/NAD-bd_sf"/>
</dbReference>
<dbReference type="Gene3D" id="3.50.50.60">
    <property type="entry name" value="FAD/NAD(P)-binding domain"/>
    <property type="match status" value="2"/>
</dbReference>
<comment type="similarity">
    <text evidence="1">Belongs to the carotenoid/retinoid oxidoreductase family. CrtN subfamily.</text>
</comment>
<evidence type="ECO:0000256" key="1">
    <source>
        <dbReference type="ARBA" id="ARBA00038322"/>
    </source>
</evidence>
<feature type="domain" description="Amine oxidase" evidence="2">
    <location>
        <begin position="11"/>
        <end position="482"/>
    </location>
</feature>
<protein>
    <submittedName>
        <fullName evidence="3">FAD dependent oxidoreductase</fullName>
    </submittedName>
</protein>
<dbReference type="EMBL" id="ACJM01000001">
    <property type="protein sequence ID" value="EEG78902.1"/>
    <property type="molecule type" value="Genomic_DNA"/>
</dbReference>
<dbReference type="OrthoDB" id="9814556at2"/>
<dbReference type="PANTHER" id="PTHR43734">
    <property type="entry name" value="PHYTOENE DESATURASE"/>
    <property type="match status" value="1"/>
</dbReference>
<evidence type="ECO:0000313" key="4">
    <source>
        <dbReference type="Proteomes" id="UP000006443"/>
    </source>
</evidence>
<accession>C0GCG7</accession>
<gene>
    <name evidence="3" type="ORF">DealDRAFT_0176</name>
</gene>
<dbReference type="Proteomes" id="UP000006443">
    <property type="component" value="Unassembled WGS sequence"/>
</dbReference>
<keyword evidence="4" id="KW-1185">Reference proteome</keyword>
<sequence length="498" mass="55139">MKKVVIIGGGVAGLSAGIFAQKNGFESVILEKHHTLGGECTGWDRQGYHIDGCIHWLVGTKQGTPINDLWKTVGALDGVDVYQPDSFLTFEHNGTQVNFYRDLERLKSSWLEISPEDEEAINDFCQAIEKLQSFEIPTGKPMDMMNVLEKVKFMLSMKDAGMIMQKYGKISLLDYANSFKHPALSGALAYFVPEDFGASASSIIFAMGSFTKGQAGIPLGGSRALALRMKERYLSLGGVVESPCEATSLSIENNKVTSVICNNGKTFTADYFIAACDAKVLFERLLKGEYNDPEFEKRYNNPTDYPLASEVRIALGYAGKMNEIPRTLRFPVAPVKVGANAVDYLTLTHYDYEPGFAPEGHSVITVSVNQEAADYEVWQALSQDKQAYREEKGRIGEDVLQAIVTRLPHMEGKIKVLDVATPKTFESYCNAYRGSFMAFWPTVRSKELAHTGQIKGLDNIVLSGQWLQPPGGLPTALITGKDTIMRICKQERKKFVLN</sequence>
<dbReference type="InterPro" id="IPR002937">
    <property type="entry name" value="Amino_oxidase"/>
</dbReference>
<name>C0GCG7_DETAL</name>
<dbReference type="PANTHER" id="PTHR43734:SF1">
    <property type="entry name" value="PHYTOENE DESATURASE"/>
    <property type="match status" value="1"/>
</dbReference>
<reference evidence="3 4" key="1">
    <citation type="submission" date="2009-02" db="EMBL/GenBank/DDBJ databases">
        <title>Sequencing of the draft genome and assembly of Dethiobacter alkaliphilus AHT 1.</title>
        <authorList>
            <consortium name="US DOE Joint Genome Institute (JGI-PGF)"/>
            <person name="Lucas S."/>
            <person name="Copeland A."/>
            <person name="Lapidus A."/>
            <person name="Glavina del Rio T."/>
            <person name="Dalin E."/>
            <person name="Tice H."/>
            <person name="Bruce D."/>
            <person name="Goodwin L."/>
            <person name="Pitluck S."/>
            <person name="Larimer F."/>
            <person name="Land M.L."/>
            <person name="Hauser L."/>
            <person name="Muyzer G."/>
        </authorList>
    </citation>
    <scope>NUCLEOTIDE SEQUENCE [LARGE SCALE GENOMIC DNA]</scope>
    <source>
        <strain evidence="3 4">AHT 1</strain>
    </source>
</reference>